<name>A0A167SLH0_9AGAM</name>
<organism evidence="1 2">
    <name type="scientific">Athelia psychrophila</name>
    <dbReference type="NCBI Taxonomy" id="1759441"/>
    <lineage>
        <taxon>Eukaryota</taxon>
        <taxon>Fungi</taxon>
        <taxon>Dikarya</taxon>
        <taxon>Basidiomycota</taxon>
        <taxon>Agaricomycotina</taxon>
        <taxon>Agaricomycetes</taxon>
        <taxon>Agaricomycetidae</taxon>
        <taxon>Atheliales</taxon>
        <taxon>Atheliaceae</taxon>
        <taxon>Athelia</taxon>
    </lineage>
</organism>
<protein>
    <submittedName>
        <fullName evidence="1">Uncharacterized protein</fullName>
    </submittedName>
</protein>
<evidence type="ECO:0000313" key="1">
    <source>
        <dbReference type="EMBL" id="KZP02039.1"/>
    </source>
</evidence>
<accession>A0A167SLH0</accession>
<proteinExistence type="predicted"/>
<gene>
    <name evidence="1" type="ORF">FIBSPDRAFT_970606</name>
</gene>
<dbReference type="OrthoDB" id="515401at2759"/>
<keyword evidence="2" id="KW-1185">Reference proteome</keyword>
<sequence length="121" mass="13503">MVPWPLAFPSLFSNDFSPTALLYPVATYATSRKPAAWRIGAELLMTAAPSLALFIDNHRRRLAITQHGNLDQHALIKLPPSPKHTALLLQWQPRPSYLRSAMTFMSHRTLNTLPARANCSG</sequence>
<dbReference type="AlphaFoldDB" id="A0A167SLH0"/>
<dbReference type="Proteomes" id="UP000076532">
    <property type="component" value="Unassembled WGS sequence"/>
</dbReference>
<evidence type="ECO:0000313" key="2">
    <source>
        <dbReference type="Proteomes" id="UP000076532"/>
    </source>
</evidence>
<dbReference type="EMBL" id="KV419139">
    <property type="protein sequence ID" value="KZP02039.1"/>
    <property type="molecule type" value="Genomic_DNA"/>
</dbReference>
<reference evidence="1 2" key="1">
    <citation type="journal article" date="2016" name="Mol. Biol. Evol.">
        <title>Comparative Genomics of Early-Diverging Mushroom-Forming Fungi Provides Insights into the Origins of Lignocellulose Decay Capabilities.</title>
        <authorList>
            <person name="Nagy L.G."/>
            <person name="Riley R."/>
            <person name="Tritt A."/>
            <person name="Adam C."/>
            <person name="Daum C."/>
            <person name="Floudas D."/>
            <person name="Sun H."/>
            <person name="Yadav J.S."/>
            <person name="Pangilinan J."/>
            <person name="Larsson K.H."/>
            <person name="Matsuura K."/>
            <person name="Barry K."/>
            <person name="Labutti K."/>
            <person name="Kuo R."/>
            <person name="Ohm R.A."/>
            <person name="Bhattacharya S.S."/>
            <person name="Shirouzu T."/>
            <person name="Yoshinaga Y."/>
            <person name="Martin F.M."/>
            <person name="Grigoriev I.V."/>
            <person name="Hibbett D.S."/>
        </authorList>
    </citation>
    <scope>NUCLEOTIDE SEQUENCE [LARGE SCALE GENOMIC DNA]</scope>
    <source>
        <strain evidence="1 2">CBS 109695</strain>
    </source>
</reference>